<gene>
    <name evidence="2" type="ORF">PCON_05766</name>
</gene>
<dbReference type="EMBL" id="HF935281">
    <property type="protein sequence ID" value="CCX06179.1"/>
    <property type="molecule type" value="Genomic_DNA"/>
</dbReference>
<feature type="region of interest" description="Disordered" evidence="1">
    <location>
        <begin position="46"/>
        <end position="65"/>
    </location>
</feature>
<feature type="region of interest" description="Disordered" evidence="1">
    <location>
        <begin position="73"/>
        <end position="92"/>
    </location>
</feature>
<protein>
    <submittedName>
        <fullName evidence="2">Uncharacterized protein</fullName>
    </submittedName>
</protein>
<organism evidence="2 3">
    <name type="scientific">Pyronema omphalodes (strain CBS 100304)</name>
    <name type="common">Pyronema confluens</name>
    <dbReference type="NCBI Taxonomy" id="1076935"/>
    <lineage>
        <taxon>Eukaryota</taxon>
        <taxon>Fungi</taxon>
        <taxon>Dikarya</taxon>
        <taxon>Ascomycota</taxon>
        <taxon>Pezizomycotina</taxon>
        <taxon>Pezizomycetes</taxon>
        <taxon>Pezizales</taxon>
        <taxon>Pyronemataceae</taxon>
        <taxon>Pyronema</taxon>
    </lineage>
</organism>
<evidence type="ECO:0000313" key="3">
    <source>
        <dbReference type="Proteomes" id="UP000018144"/>
    </source>
</evidence>
<sequence>MKLRNFCRPNAKFFHGAIQSIYPSKPTRHLCKQFGISFRRRLRERLPTGSANHSPLTQAKPLARTPMLSLRLNTTPRLVPQSGQKFQSQRMP</sequence>
<reference evidence="2 3" key="1">
    <citation type="journal article" date="2013" name="PLoS Genet.">
        <title>The genome and development-dependent transcriptomes of Pyronema confluens: a window into fungal evolution.</title>
        <authorList>
            <person name="Traeger S."/>
            <person name="Altegoer F."/>
            <person name="Freitag M."/>
            <person name="Gabaldon T."/>
            <person name="Kempken F."/>
            <person name="Kumar A."/>
            <person name="Marcet-Houben M."/>
            <person name="Poggeler S."/>
            <person name="Stajich J.E."/>
            <person name="Nowrousian M."/>
        </authorList>
    </citation>
    <scope>NUCLEOTIDE SEQUENCE [LARGE SCALE GENOMIC DNA]</scope>
    <source>
        <strain evidence="3">CBS 100304</strain>
        <tissue evidence="2">Vegetative mycelium</tissue>
    </source>
</reference>
<proteinExistence type="predicted"/>
<evidence type="ECO:0000313" key="2">
    <source>
        <dbReference type="EMBL" id="CCX06179.1"/>
    </source>
</evidence>
<dbReference type="AlphaFoldDB" id="U4L7R7"/>
<name>U4L7R7_PYROM</name>
<keyword evidence="3" id="KW-1185">Reference proteome</keyword>
<dbReference type="Proteomes" id="UP000018144">
    <property type="component" value="Unassembled WGS sequence"/>
</dbReference>
<accession>U4L7R7</accession>
<evidence type="ECO:0000256" key="1">
    <source>
        <dbReference type="SAM" id="MobiDB-lite"/>
    </source>
</evidence>